<sequence>MINKLLTLILLFASITFACNGQTPVIETGVNTASVTEWIDASTHHKIKRLTNGEGNRSFYFHNNPFLKSKDGKDDLMIYYGAVEGNNQLFSLNLKTNESRQLTTHEGKKRGEIVGRKRRVVFYQIKDTIFTTHIDTKETKKVFVFPDNFKASISTLNADETLLAGTWASPEKDTILKNHPSKGEFFDRIFDAKLPHTLFSVNVDNGELKEIHAENTWLGHIQFSTTDPDVLMFCHEGPWHKVDRIWNVNLKTNNVEKVHERTVYREIAGHEFWSWDGKTIYYDLQIPRGETFYLAAYDVESNRMKKYELDRNEWSIHFNISPDQKLFCGDGGDSGQVAKAKDGMWIYLFTPSGDTLESQKLVNMKHHGYKLEPNVHFSPDGQSIIFRANFDGTVQIYAVEIEPSAQ</sequence>
<organism evidence="3 4">
    <name type="scientific">Portibacter lacus</name>
    <dbReference type="NCBI Taxonomy" id="1099794"/>
    <lineage>
        <taxon>Bacteria</taxon>
        <taxon>Pseudomonadati</taxon>
        <taxon>Bacteroidota</taxon>
        <taxon>Saprospiria</taxon>
        <taxon>Saprospirales</taxon>
        <taxon>Haliscomenobacteraceae</taxon>
        <taxon>Portibacter</taxon>
    </lineage>
</organism>
<feature type="signal peptide" evidence="1">
    <location>
        <begin position="1"/>
        <end position="18"/>
    </location>
</feature>
<protein>
    <submittedName>
        <fullName evidence="3">Oligogalacturonate lyase</fullName>
    </submittedName>
</protein>
<keyword evidence="1" id="KW-0732">Signal</keyword>
<dbReference type="EMBL" id="BSOH01000023">
    <property type="protein sequence ID" value="GLR18973.1"/>
    <property type="molecule type" value="Genomic_DNA"/>
</dbReference>
<reference evidence="3" key="2">
    <citation type="submission" date="2023-01" db="EMBL/GenBank/DDBJ databases">
        <title>Draft genome sequence of Portibacter lacus strain NBRC 108769.</title>
        <authorList>
            <person name="Sun Q."/>
            <person name="Mori K."/>
        </authorList>
    </citation>
    <scope>NUCLEOTIDE SEQUENCE</scope>
    <source>
        <strain evidence="3">NBRC 108769</strain>
    </source>
</reference>
<gene>
    <name evidence="3" type="ORF">GCM10007940_35890</name>
</gene>
<dbReference type="GO" id="GO:0047487">
    <property type="term" value="F:oligogalacturonide lyase activity"/>
    <property type="evidence" value="ECO:0007669"/>
    <property type="project" value="InterPro"/>
</dbReference>
<evidence type="ECO:0000256" key="1">
    <source>
        <dbReference type="SAM" id="SignalP"/>
    </source>
</evidence>
<dbReference type="Gene3D" id="2.130.10.10">
    <property type="entry name" value="YVTN repeat-like/Quinoprotein amine dehydrogenase"/>
    <property type="match status" value="1"/>
</dbReference>
<evidence type="ECO:0000313" key="3">
    <source>
        <dbReference type="EMBL" id="GLR18973.1"/>
    </source>
</evidence>
<accession>A0AA37WFN9</accession>
<evidence type="ECO:0000313" key="4">
    <source>
        <dbReference type="Proteomes" id="UP001156666"/>
    </source>
</evidence>
<dbReference type="Proteomes" id="UP001156666">
    <property type="component" value="Unassembled WGS sequence"/>
</dbReference>
<proteinExistence type="predicted"/>
<dbReference type="Pfam" id="PF14583">
    <property type="entry name" value="Pectate_lyase22"/>
    <property type="match status" value="1"/>
</dbReference>
<keyword evidence="4" id="KW-1185">Reference proteome</keyword>
<reference evidence="3" key="1">
    <citation type="journal article" date="2014" name="Int. J. Syst. Evol. Microbiol.">
        <title>Complete genome sequence of Corynebacterium casei LMG S-19264T (=DSM 44701T), isolated from a smear-ripened cheese.</title>
        <authorList>
            <consortium name="US DOE Joint Genome Institute (JGI-PGF)"/>
            <person name="Walter F."/>
            <person name="Albersmeier A."/>
            <person name="Kalinowski J."/>
            <person name="Ruckert C."/>
        </authorList>
    </citation>
    <scope>NUCLEOTIDE SEQUENCE</scope>
    <source>
        <strain evidence="3">NBRC 108769</strain>
    </source>
</reference>
<evidence type="ECO:0000259" key="2">
    <source>
        <dbReference type="Pfam" id="PF14583"/>
    </source>
</evidence>
<dbReference type="PROSITE" id="PS51257">
    <property type="entry name" value="PROKAR_LIPOPROTEIN"/>
    <property type="match status" value="1"/>
</dbReference>
<name>A0AA37WFN9_9BACT</name>
<dbReference type="InterPro" id="IPR027946">
    <property type="entry name" value="Ogl_dom"/>
</dbReference>
<dbReference type="GO" id="GO:0045490">
    <property type="term" value="P:pectin catabolic process"/>
    <property type="evidence" value="ECO:0007669"/>
    <property type="project" value="InterPro"/>
</dbReference>
<dbReference type="InterPro" id="IPR015943">
    <property type="entry name" value="WD40/YVTN_repeat-like_dom_sf"/>
</dbReference>
<dbReference type="RefSeq" id="WP_235292918.1">
    <property type="nucleotide sequence ID" value="NZ_BSOH01000023.1"/>
</dbReference>
<feature type="domain" description="Oligogalacturonate lyase" evidence="2">
    <location>
        <begin position="37"/>
        <end position="401"/>
    </location>
</feature>
<feature type="chain" id="PRO_5041366878" evidence="1">
    <location>
        <begin position="19"/>
        <end position="406"/>
    </location>
</feature>
<keyword evidence="3" id="KW-0456">Lyase</keyword>
<dbReference type="AlphaFoldDB" id="A0AA37WFN9"/>
<dbReference type="SUPFAM" id="SSF82171">
    <property type="entry name" value="DPP6 N-terminal domain-like"/>
    <property type="match status" value="1"/>
</dbReference>
<comment type="caution">
    <text evidence="3">The sequence shown here is derived from an EMBL/GenBank/DDBJ whole genome shotgun (WGS) entry which is preliminary data.</text>
</comment>